<evidence type="ECO:0000256" key="1">
    <source>
        <dbReference type="SAM" id="MobiDB-lite"/>
    </source>
</evidence>
<dbReference type="AlphaFoldDB" id="A0A9W7GN10"/>
<dbReference type="OrthoDB" id="40371at2759"/>
<evidence type="ECO:0000313" key="2">
    <source>
        <dbReference type="EMBL" id="GMI48305.1"/>
    </source>
</evidence>
<reference evidence="3" key="1">
    <citation type="journal article" date="2023" name="Commun. Biol.">
        <title>Genome analysis of Parmales, the sister group of diatoms, reveals the evolutionary specialization of diatoms from phago-mixotrophs to photoautotrophs.</title>
        <authorList>
            <person name="Ban H."/>
            <person name="Sato S."/>
            <person name="Yoshikawa S."/>
            <person name="Yamada K."/>
            <person name="Nakamura Y."/>
            <person name="Ichinomiya M."/>
            <person name="Sato N."/>
            <person name="Blanc-Mathieu R."/>
            <person name="Endo H."/>
            <person name="Kuwata A."/>
            <person name="Ogata H."/>
        </authorList>
    </citation>
    <scope>NUCLEOTIDE SEQUENCE [LARGE SCALE GENOMIC DNA]</scope>
</reference>
<feature type="compositionally biased region" description="Acidic residues" evidence="1">
    <location>
        <begin position="1"/>
        <end position="15"/>
    </location>
</feature>
<evidence type="ECO:0000313" key="3">
    <source>
        <dbReference type="Proteomes" id="UP001165065"/>
    </source>
</evidence>
<accession>A0A9W7GN10</accession>
<organism evidence="2 3">
    <name type="scientific">Triparma columacea</name>
    <dbReference type="NCBI Taxonomy" id="722753"/>
    <lineage>
        <taxon>Eukaryota</taxon>
        <taxon>Sar</taxon>
        <taxon>Stramenopiles</taxon>
        <taxon>Ochrophyta</taxon>
        <taxon>Bolidophyceae</taxon>
        <taxon>Parmales</taxon>
        <taxon>Triparmaceae</taxon>
        <taxon>Triparma</taxon>
    </lineage>
</organism>
<sequence>MAGEDLGQDFDDFDGTSDAPPDSPQYSPKVVKYKTEWKGFTDREITGNRFGGTVSDEGHAGERLNDARREARQNNNAWLSPESSPTFWESKNAHMKGILAGTTKVGTMPDQGTLDLAAPALKVLGDSVTLLGVEGGAWRFKYHGLIKNKRGMEFFAEKLLRDEGVNVTGVRFETGGRVRDMGE</sequence>
<gene>
    <name evidence="2" type="ORF">TrCOL_g10489</name>
</gene>
<dbReference type="EMBL" id="BRYA01000385">
    <property type="protein sequence ID" value="GMI48305.1"/>
    <property type="molecule type" value="Genomic_DNA"/>
</dbReference>
<name>A0A9W7GN10_9STRA</name>
<keyword evidence="3" id="KW-1185">Reference proteome</keyword>
<proteinExistence type="predicted"/>
<protein>
    <submittedName>
        <fullName evidence="2">Uncharacterized protein</fullName>
    </submittedName>
</protein>
<dbReference type="Proteomes" id="UP001165065">
    <property type="component" value="Unassembled WGS sequence"/>
</dbReference>
<comment type="caution">
    <text evidence="2">The sequence shown here is derived from an EMBL/GenBank/DDBJ whole genome shotgun (WGS) entry which is preliminary data.</text>
</comment>
<feature type="region of interest" description="Disordered" evidence="1">
    <location>
        <begin position="1"/>
        <end position="30"/>
    </location>
</feature>